<dbReference type="GO" id="GO:0006813">
    <property type="term" value="P:potassium ion transport"/>
    <property type="evidence" value="ECO:0007669"/>
    <property type="project" value="InterPro"/>
</dbReference>
<dbReference type="EMBL" id="FPHP01000045">
    <property type="protein sequence ID" value="SFV75704.1"/>
    <property type="molecule type" value="Genomic_DNA"/>
</dbReference>
<gene>
    <name evidence="2" type="ORF">MNB_SM-3-1140</name>
</gene>
<dbReference type="InterPro" id="IPR036721">
    <property type="entry name" value="RCK_C_sf"/>
</dbReference>
<sequence>MKKILIISNSEEGKIFIQRVIRTYSKENIYYIVETKANQYEDINKERFKFFEFDATSLYKLSNLLKMEFIQVFVIMNTKIDTEYTIKNIRAVKSKLHIIVLDKWKLDAIDSYTTLLDANEILASQLIDHLPNVPVIAQNVGMGEGEIMEVLVPFGSSFVYKHLSVIEQKNWRIVAIYRNRKLVLPSRRRMIYPNDVLLLVGEPVVLKSVYRAIKQELGQFPEPFGTHLYVYIDMNILNYDEIVSFIQKALIVYQHFQCKLIIKITHPGDIDALRYLKDLANENILVLIQYNQKEVLQEVKNDIEFYHIGLLMIDQKHFSFSKEREMLHQLSIPILKISQKPFQDIKEIALILSDNKDLEKISNTIFDVSEQFGCNIELYNYKNEYQKDREEIIENFYNLSTIFSKSIRVHQVEENPIRLLNQKENFVQILPFTKKITGKKIYSSLSTDSEKLYYKLDRYHQLFIPV</sequence>
<name>A0A1W1D516_9ZZZZ</name>
<dbReference type="GO" id="GO:0008324">
    <property type="term" value="F:monoatomic cation transmembrane transporter activity"/>
    <property type="evidence" value="ECO:0007669"/>
    <property type="project" value="InterPro"/>
</dbReference>
<feature type="domain" description="RCK C-terminal" evidence="1">
    <location>
        <begin position="135"/>
        <end position="215"/>
    </location>
</feature>
<reference evidence="2" key="1">
    <citation type="submission" date="2016-10" db="EMBL/GenBank/DDBJ databases">
        <authorList>
            <person name="de Groot N.N."/>
        </authorList>
    </citation>
    <scope>NUCLEOTIDE SEQUENCE</scope>
</reference>
<dbReference type="InterPro" id="IPR006037">
    <property type="entry name" value="RCK_C"/>
</dbReference>
<dbReference type="SUPFAM" id="SSF116726">
    <property type="entry name" value="TrkA C-terminal domain-like"/>
    <property type="match status" value="1"/>
</dbReference>
<organism evidence="2">
    <name type="scientific">hydrothermal vent metagenome</name>
    <dbReference type="NCBI Taxonomy" id="652676"/>
    <lineage>
        <taxon>unclassified sequences</taxon>
        <taxon>metagenomes</taxon>
        <taxon>ecological metagenomes</taxon>
    </lineage>
</organism>
<protein>
    <submittedName>
        <fullName evidence="2">TrkA domain protein</fullName>
    </submittedName>
</protein>
<evidence type="ECO:0000259" key="1">
    <source>
        <dbReference type="PROSITE" id="PS51202"/>
    </source>
</evidence>
<dbReference type="PROSITE" id="PS51202">
    <property type="entry name" value="RCK_C"/>
    <property type="match status" value="1"/>
</dbReference>
<proteinExistence type="predicted"/>
<dbReference type="Gene3D" id="3.30.70.1450">
    <property type="entry name" value="Regulator of K+ conductance, C-terminal domain"/>
    <property type="match status" value="1"/>
</dbReference>
<evidence type="ECO:0000313" key="2">
    <source>
        <dbReference type="EMBL" id="SFV75704.1"/>
    </source>
</evidence>
<dbReference type="Pfam" id="PF02080">
    <property type="entry name" value="TrkA_C"/>
    <property type="match status" value="1"/>
</dbReference>
<dbReference type="AlphaFoldDB" id="A0A1W1D516"/>
<accession>A0A1W1D516</accession>